<keyword evidence="11" id="KW-1185">Reference proteome</keyword>
<keyword evidence="6 7" id="KW-0472">Membrane</keyword>
<dbReference type="InterPro" id="IPR027469">
    <property type="entry name" value="Cation_efflux_TMD_sf"/>
</dbReference>
<dbReference type="InterPro" id="IPR027470">
    <property type="entry name" value="Cation_efflux_CTD"/>
</dbReference>
<evidence type="ECO:0000313" key="10">
    <source>
        <dbReference type="EMBL" id="OHX48598.1"/>
    </source>
</evidence>
<dbReference type="SUPFAM" id="SSF161111">
    <property type="entry name" value="Cation efflux protein transmembrane domain-like"/>
    <property type="match status" value="1"/>
</dbReference>
<evidence type="ECO:0000256" key="2">
    <source>
        <dbReference type="ARBA" id="ARBA00008114"/>
    </source>
</evidence>
<evidence type="ECO:0000256" key="4">
    <source>
        <dbReference type="ARBA" id="ARBA00022692"/>
    </source>
</evidence>
<evidence type="ECO:0000313" key="11">
    <source>
        <dbReference type="Proteomes" id="UP000180194"/>
    </source>
</evidence>
<accession>A0ABX3CTQ7</accession>
<dbReference type="NCBIfam" id="TIGR01297">
    <property type="entry name" value="CDF"/>
    <property type="match status" value="1"/>
</dbReference>
<evidence type="ECO:0000259" key="8">
    <source>
        <dbReference type="Pfam" id="PF01545"/>
    </source>
</evidence>
<comment type="similarity">
    <text evidence="2">Belongs to the cation diffusion facilitator (CDF) transporter (TC 2.A.4) family.</text>
</comment>
<comment type="subcellular location">
    <subcellularLocation>
        <location evidence="1">Membrane</location>
        <topology evidence="1">Multi-pass membrane protein</topology>
    </subcellularLocation>
</comment>
<dbReference type="InterPro" id="IPR050291">
    <property type="entry name" value="CDF_Transporter"/>
</dbReference>
<dbReference type="Proteomes" id="UP000180194">
    <property type="component" value="Unassembled WGS sequence"/>
</dbReference>
<feature type="domain" description="Cation efflux protein transmembrane" evidence="8">
    <location>
        <begin position="15"/>
        <end position="210"/>
    </location>
</feature>
<dbReference type="Gene3D" id="3.30.70.1350">
    <property type="entry name" value="Cation efflux protein, cytoplasmic domain"/>
    <property type="match status" value="1"/>
</dbReference>
<feature type="transmembrane region" description="Helical" evidence="7">
    <location>
        <begin position="115"/>
        <end position="132"/>
    </location>
</feature>
<keyword evidence="5 7" id="KW-1133">Transmembrane helix</keyword>
<gene>
    <name evidence="10" type="ORF">BBV17_14710</name>
</gene>
<feature type="domain" description="Cation efflux protein cytoplasmic" evidence="9">
    <location>
        <begin position="218"/>
        <end position="294"/>
    </location>
</feature>
<name>A0ABX3CTQ7_9BACI</name>
<dbReference type="EMBL" id="MBRJ01000017">
    <property type="protein sequence ID" value="OHX48598.1"/>
    <property type="molecule type" value="Genomic_DNA"/>
</dbReference>
<keyword evidence="4 7" id="KW-0812">Transmembrane</keyword>
<feature type="transmembrane region" description="Helical" evidence="7">
    <location>
        <begin position="158"/>
        <end position="178"/>
    </location>
</feature>
<dbReference type="Pfam" id="PF16916">
    <property type="entry name" value="ZT_dimer"/>
    <property type="match status" value="1"/>
</dbReference>
<evidence type="ECO:0000256" key="3">
    <source>
        <dbReference type="ARBA" id="ARBA00022448"/>
    </source>
</evidence>
<dbReference type="InterPro" id="IPR058533">
    <property type="entry name" value="Cation_efflux_TM"/>
</dbReference>
<feature type="transmembrane region" description="Helical" evidence="7">
    <location>
        <begin position="12"/>
        <end position="34"/>
    </location>
</feature>
<evidence type="ECO:0000256" key="7">
    <source>
        <dbReference type="SAM" id="Phobius"/>
    </source>
</evidence>
<dbReference type="Pfam" id="PF01545">
    <property type="entry name" value="Cation_efflux"/>
    <property type="match status" value="1"/>
</dbReference>
<organism evidence="10 11">
    <name type="scientific">Cytobacillus oceanisediminis</name>
    <dbReference type="NCBI Taxonomy" id="665099"/>
    <lineage>
        <taxon>Bacteria</taxon>
        <taxon>Bacillati</taxon>
        <taxon>Bacillota</taxon>
        <taxon>Bacilli</taxon>
        <taxon>Bacillales</taxon>
        <taxon>Bacillaceae</taxon>
        <taxon>Cytobacillus</taxon>
    </lineage>
</organism>
<keyword evidence="3" id="KW-0813">Transport</keyword>
<dbReference type="PANTHER" id="PTHR43840:SF15">
    <property type="entry name" value="MITOCHONDRIAL METAL TRANSPORTER 1-RELATED"/>
    <property type="match status" value="1"/>
</dbReference>
<reference evidence="10 11" key="1">
    <citation type="submission" date="2016-07" db="EMBL/GenBank/DDBJ databases">
        <title>Bacillus oceanisediminis whole genome.</title>
        <authorList>
            <person name="Pal Y."/>
            <person name="Verma A."/>
            <person name="Mual P."/>
            <person name="Srinivasan K."/>
        </authorList>
    </citation>
    <scope>NUCLEOTIDE SEQUENCE [LARGE SCALE GENOMIC DNA]</scope>
    <source>
        <strain evidence="10 11">Bhandara28</strain>
    </source>
</reference>
<feature type="transmembrane region" description="Helical" evidence="7">
    <location>
        <begin position="82"/>
        <end position="103"/>
    </location>
</feature>
<dbReference type="Gene3D" id="1.20.1510.10">
    <property type="entry name" value="Cation efflux protein transmembrane domain"/>
    <property type="match status" value="1"/>
</dbReference>
<evidence type="ECO:0000256" key="5">
    <source>
        <dbReference type="ARBA" id="ARBA00022989"/>
    </source>
</evidence>
<evidence type="ECO:0000259" key="9">
    <source>
        <dbReference type="Pfam" id="PF16916"/>
    </source>
</evidence>
<dbReference type="RefSeq" id="WP_071156904.1">
    <property type="nucleotide sequence ID" value="NZ_CP062790.1"/>
</dbReference>
<feature type="transmembrane region" description="Helical" evidence="7">
    <location>
        <begin position="40"/>
        <end position="61"/>
    </location>
</feature>
<comment type="caution">
    <text evidence="10">The sequence shown here is derived from an EMBL/GenBank/DDBJ whole genome shotgun (WGS) entry which is preliminary data.</text>
</comment>
<proteinExistence type="inferred from homology"/>
<evidence type="ECO:0000256" key="6">
    <source>
        <dbReference type="ARBA" id="ARBA00023136"/>
    </source>
</evidence>
<protein>
    <submittedName>
        <fullName evidence="10">Cation transporter</fullName>
    </submittedName>
</protein>
<dbReference type="PANTHER" id="PTHR43840">
    <property type="entry name" value="MITOCHONDRIAL METAL TRANSPORTER 1-RELATED"/>
    <property type="match status" value="1"/>
</dbReference>
<evidence type="ECO:0000256" key="1">
    <source>
        <dbReference type="ARBA" id="ARBA00004141"/>
    </source>
</evidence>
<dbReference type="InterPro" id="IPR036837">
    <property type="entry name" value="Cation_efflux_CTD_sf"/>
</dbReference>
<dbReference type="InterPro" id="IPR002524">
    <property type="entry name" value="Cation_efflux"/>
</dbReference>
<dbReference type="SUPFAM" id="SSF160240">
    <property type="entry name" value="Cation efflux protein cytoplasmic domain-like"/>
    <property type="match status" value="1"/>
</dbReference>
<sequence length="300" mass="32921">MENNDRFKKAEFAAIIGIVGNIILAAIKWGIGIYSGSKALVADAVHSASDVAGSFAVYLGLRAAKQPPDKDHPYGHGKAEMIAAIIVAVLLFLVGIEIGKSSFESFFSPIEPPKAIAIAAVLVSIIVKEAMFRYKYNLGKKLNSDALIVNAYEHRSDVYSSIAALIGIGCAIIGGRMGIEWLEYADPVAGLIVSLMILQMAWRLGKESIHSTLDHVLHEEDTLEMRKTAESVDLVKRIDELHAREHGHYVIVDIKVSVDPNMTVEDGHRVGKEVKRKLLGLENVQNVFVHINPYSEERIN</sequence>